<keyword evidence="1" id="KW-1133">Transmembrane helix</keyword>
<reference evidence="2 5" key="2">
    <citation type="submission" date="2018-08" db="EMBL/GenBank/DDBJ databases">
        <title>Complete genome of the Arcobacter molluscorum type strain LMG 25693.</title>
        <authorList>
            <person name="Miller W.G."/>
            <person name="Yee E."/>
            <person name="Bono J.L."/>
        </authorList>
    </citation>
    <scope>NUCLEOTIDE SEQUENCE [LARGE SCALE GENOMIC DNA]</scope>
    <source>
        <strain evidence="2 5">CECT 7696</strain>
    </source>
</reference>
<protein>
    <submittedName>
        <fullName evidence="3">Uncharacterized protein</fullName>
    </submittedName>
</protein>
<dbReference type="Proteomes" id="UP000262712">
    <property type="component" value="Chromosome"/>
</dbReference>
<name>A0A2G1DHU5_9BACT</name>
<reference evidence="3 4" key="1">
    <citation type="submission" date="2017-09" db="EMBL/GenBank/DDBJ databases">
        <title>Arcobacter canalis sp. nov., a new species isolated from a water canal contaminated with urban sewage.</title>
        <authorList>
            <person name="Perez-Cataluna A."/>
            <person name="Salas-Masso N."/>
            <person name="Figueras M.J."/>
        </authorList>
    </citation>
    <scope>NUCLEOTIDE SEQUENCE [LARGE SCALE GENOMIC DNA]</scope>
    <source>
        <strain evidence="3 4">F98-3</strain>
    </source>
</reference>
<dbReference type="KEGG" id="amol:AMOL_2068"/>
<proteinExistence type="predicted"/>
<dbReference type="EMBL" id="NXFY01000009">
    <property type="protein sequence ID" value="PHO18079.1"/>
    <property type="molecule type" value="Genomic_DNA"/>
</dbReference>
<keyword evidence="1" id="KW-0812">Transmembrane</keyword>
<evidence type="ECO:0000313" key="3">
    <source>
        <dbReference type="EMBL" id="PHO18079.1"/>
    </source>
</evidence>
<keyword evidence="1" id="KW-0472">Membrane</keyword>
<gene>
    <name evidence="2" type="ORF">AMOL_2068</name>
    <name evidence="3" type="ORF">CPU12_07375</name>
</gene>
<organism evidence="3 4">
    <name type="scientific">Malaciobacter molluscorum LMG 25693</name>
    <dbReference type="NCBI Taxonomy" id="870501"/>
    <lineage>
        <taxon>Bacteria</taxon>
        <taxon>Pseudomonadati</taxon>
        <taxon>Campylobacterota</taxon>
        <taxon>Epsilonproteobacteria</taxon>
        <taxon>Campylobacterales</taxon>
        <taxon>Arcobacteraceae</taxon>
        <taxon>Malaciobacter</taxon>
    </lineage>
</organism>
<sequence length="109" mass="12834">MKVLIYIISIIFLLFVIIINIKPSLFLQTIVLVTPYKTQSIQYRNIQNPNITIQFQMKDIGARGYLKRTVIVKPGILWDKVNEINVNTIDKSKWYRDYKYINELKIKGG</sequence>
<feature type="transmembrane region" description="Helical" evidence="1">
    <location>
        <begin position="6"/>
        <end position="34"/>
    </location>
</feature>
<dbReference type="Proteomes" id="UP000221222">
    <property type="component" value="Unassembled WGS sequence"/>
</dbReference>
<evidence type="ECO:0000313" key="2">
    <source>
        <dbReference type="EMBL" id="AXX93022.1"/>
    </source>
</evidence>
<dbReference type="EMBL" id="CP032098">
    <property type="protein sequence ID" value="AXX93022.1"/>
    <property type="molecule type" value="Genomic_DNA"/>
</dbReference>
<dbReference type="RefSeq" id="WP_099342461.1">
    <property type="nucleotide sequence ID" value="NZ_CP032098.1"/>
</dbReference>
<dbReference type="AlphaFoldDB" id="A0A2G1DHU5"/>
<evidence type="ECO:0000313" key="4">
    <source>
        <dbReference type="Proteomes" id="UP000221222"/>
    </source>
</evidence>
<keyword evidence="4" id="KW-1185">Reference proteome</keyword>
<evidence type="ECO:0000256" key="1">
    <source>
        <dbReference type="SAM" id="Phobius"/>
    </source>
</evidence>
<accession>A0A2G1DHU5</accession>
<evidence type="ECO:0000313" key="5">
    <source>
        <dbReference type="Proteomes" id="UP000262712"/>
    </source>
</evidence>